<dbReference type="GO" id="GO:0008270">
    <property type="term" value="F:zinc ion binding"/>
    <property type="evidence" value="ECO:0007669"/>
    <property type="project" value="UniProtKB-KW"/>
</dbReference>
<name>A0A8K0DG37_IGNLU</name>
<dbReference type="Pfam" id="PF00096">
    <property type="entry name" value="zf-C2H2"/>
    <property type="match status" value="1"/>
</dbReference>
<evidence type="ECO:0000259" key="6">
    <source>
        <dbReference type="PROSITE" id="PS50157"/>
    </source>
</evidence>
<dbReference type="PROSITE" id="PS50157">
    <property type="entry name" value="ZINC_FINGER_C2H2_2"/>
    <property type="match status" value="3"/>
</dbReference>
<dbReference type="SUPFAM" id="SSF57667">
    <property type="entry name" value="beta-beta-alpha zinc fingers"/>
    <property type="match status" value="2"/>
</dbReference>
<evidence type="ECO:0000256" key="2">
    <source>
        <dbReference type="ARBA" id="ARBA00022737"/>
    </source>
</evidence>
<dbReference type="PROSITE" id="PS00028">
    <property type="entry name" value="ZINC_FINGER_C2H2_1"/>
    <property type="match status" value="1"/>
</dbReference>
<gene>
    <name evidence="7" type="ORF">ILUMI_02647</name>
</gene>
<feature type="domain" description="C2H2-type" evidence="6">
    <location>
        <begin position="139"/>
        <end position="167"/>
    </location>
</feature>
<dbReference type="InterPro" id="IPR036236">
    <property type="entry name" value="Znf_C2H2_sf"/>
</dbReference>
<accession>A0A8K0DG37</accession>
<keyword evidence="2" id="KW-0677">Repeat</keyword>
<dbReference type="Gene3D" id="3.30.160.60">
    <property type="entry name" value="Classic Zinc Finger"/>
    <property type="match status" value="2"/>
</dbReference>
<dbReference type="OrthoDB" id="10004641at2759"/>
<dbReference type="PANTHER" id="PTHR24379:SF127">
    <property type="entry name" value="BLOODY FINGERS-RELATED"/>
    <property type="match status" value="1"/>
</dbReference>
<comment type="caution">
    <text evidence="7">The sequence shown here is derived from an EMBL/GenBank/DDBJ whole genome shotgun (WGS) entry which is preliminary data.</text>
</comment>
<dbReference type="InterPro" id="IPR013087">
    <property type="entry name" value="Znf_C2H2_type"/>
</dbReference>
<protein>
    <recommendedName>
        <fullName evidence="6">C2H2-type domain-containing protein</fullName>
    </recommendedName>
</protein>
<reference evidence="7" key="1">
    <citation type="submission" date="2019-08" db="EMBL/GenBank/DDBJ databases">
        <title>The genome of the North American firefly Photinus pyralis.</title>
        <authorList>
            <consortium name="Photinus pyralis genome working group"/>
            <person name="Fallon T.R."/>
            <person name="Sander Lower S.E."/>
            <person name="Weng J.-K."/>
        </authorList>
    </citation>
    <scope>NUCLEOTIDE SEQUENCE</scope>
    <source>
        <strain evidence="7">TRF0915ILg1</strain>
        <tissue evidence="7">Whole body</tissue>
    </source>
</reference>
<feature type="domain" description="C2H2-type" evidence="6">
    <location>
        <begin position="16"/>
        <end position="45"/>
    </location>
</feature>
<organism evidence="7 8">
    <name type="scientific">Ignelater luminosus</name>
    <name type="common">Cucubano</name>
    <name type="synonym">Pyrophorus luminosus</name>
    <dbReference type="NCBI Taxonomy" id="2038154"/>
    <lineage>
        <taxon>Eukaryota</taxon>
        <taxon>Metazoa</taxon>
        <taxon>Ecdysozoa</taxon>
        <taxon>Arthropoda</taxon>
        <taxon>Hexapoda</taxon>
        <taxon>Insecta</taxon>
        <taxon>Pterygota</taxon>
        <taxon>Neoptera</taxon>
        <taxon>Endopterygota</taxon>
        <taxon>Coleoptera</taxon>
        <taxon>Polyphaga</taxon>
        <taxon>Elateriformia</taxon>
        <taxon>Elateroidea</taxon>
        <taxon>Elateridae</taxon>
        <taxon>Agrypninae</taxon>
        <taxon>Pyrophorini</taxon>
        <taxon>Ignelater</taxon>
    </lineage>
</organism>
<proteinExistence type="predicted"/>
<dbReference type="AlphaFoldDB" id="A0A8K0DG37"/>
<evidence type="ECO:0000256" key="4">
    <source>
        <dbReference type="ARBA" id="ARBA00022833"/>
    </source>
</evidence>
<evidence type="ECO:0000313" key="8">
    <source>
        <dbReference type="Proteomes" id="UP000801492"/>
    </source>
</evidence>
<keyword evidence="4" id="KW-0862">Zinc</keyword>
<evidence type="ECO:0000256" key="3">
    <source>
        <dbReference type="ARBA" id="ARBA00022771"/>
    </source>
</evidence>
<dbReference type="GO" id="GO:0000981">
    <property type="term" value="F:DNA-binding transcription factor activity, RNA polymerase II-specific"/>
    <property type="evidence" value="ECO:0007669"/>
    <property type="project" value="TreeGrafter"/>
</dbReference>
<dbReference type="SMART" id="SM00355">
    <property type="entry name" value="ZnF_C2H2"/>
    <property type="match status" value="4"/>
</dbReference>
<evidence type="ECO:0000313" key="7">
    <source>
        <dbReference type="EMBL" id="KAF2903536.1"/>
    </source>
</evidence>
<evidence type="ECO:0000256" key="1">
    <source>
        <dbReference type="ARBA" id="ARBA00022723"/>
    </source>
</evidence>
<dbReference type="GO" id="GO:0000977">
    <property type="term" value="F:RNA polymerase II transcription regulatory region sequence-specific DNA binding"/>
    <property type="evidence" value="ECO:0007669"/>
    <property type="project" value="TreeGrafter"/>
</dbReference>
<sequence length="186" mass="21634">MVLSKQKQYSKSDGPFVCSRCGNVYRVSGSLRRHMKYDCGRVERPIITGYSVSPDGYVCQTCKRSYKGFPSLKRHLKYECGKFPNIQCPVSGCQYKAKINSHRSDGAEVFSCPKCFKAYQNRCSVTRHLRYECGMGKYFKCFYCNYNVKQKYNLILHVGRVHPEKRSEFISLYKNLKPQILPNSKR</sequence>
<dbReference type="PANTHER" id="PTHR24379">
    <property type="entry name" value="KRAB AND ZINC FINGER DOMAIN-CONTAINING"/>
    <property type="match status" value="1"/>
</dbReference>
<keyword evidence="3 5" id="KW-0863">Zinc-finger</keyword>
<dbReference type="GO" id="GO:0005634">
    <property type="term" value="C:nucleus"/>
    <property type="evidence" value="ECO:0007669"/>
    <property type="project" value="TreeGrafter"/>
</dbReference>
<dbReference type="Proteomes" id="UP000801492">
    <property type="component" value="Unassembled WGS sequence"/>
</dbReference>
<keyword evidence="8" id="KW-1185">Reference proteome</keyword>
<dbReference type="EMBL" id="VTPC01001001">
    <property type="protein sequence ID" value="KAF2903536.1"/>
    <property type="molecule type" value="Genomic_DNA"/>
</dbReference>
<feature type="domain" description="C2H2-type" evidence="6">
    <location>
        <begin position="57"/>
        <end position="84"/>
    </location>
</feature>
<evidence type="ECO:0000256" key="5">
    <source>
        <dbReference type="PROSITE-ProRule" id="PRU00042"/>
    </source>
</evidence>
<keyword evidence="1" id="KW-0479">Metal-binding</keyword>